<dbReference type="Proteomes" id="UP001558850">
    <property type="component" value="Unassembled WGS sequence"/>
</dbReference>
<keyword evidence="2" id="KW-1185">Reference proteome</keyword>
<comment type="caution">
    <text evidence="1">The sequence shown here is derived from an EMBL/GenBank/DDBJ whole genome shotgun (WGS) entry which is preliminary data.</text>
</comment>
<gene>
    <name evidence="1" type="ORF">AB4Y32_26300</name>
</gene>
<protein>
    <submittedName>
        <fullName evidence="1">Plastocyanin/azurin family copper-binding protein</fullName>
    </submittedName>
</protein>
<organism evidence="1 2">
    <name type="scientific">Paraburkholderia phymatum</name>
    <dbReference type="NCBI Taxonomy" id="148447"/>
    <lineage>
        <taxon>Bacteria</taxon>
        <taxon>Pseudomonadati</taxon>
        <taxon>Pseudomonadota</taxon>
        <taxon>Betaproteobacteria</taxon>
        <taxon>Burkholderiales</taxon>
        <taxon>Burkholderiaceae</taxon>
        <taxon>Paraburkholderia</taxon>
    </lineage>
</organism>
<evidence type="ECO:0000313" key="1">
    <source>
        <dbReference type="EMBL" id="MEX3935264.1"/>
    </source>
</evidence>
<accession>A0ACC6U6T4</accession>
<sequence>MKGAAMRFVQHVMILASTIALGIFPARGDAQQHVSATLLSDAIQLDTSEVKAGPVTFDVRNAADNKMVHELVVLKTSLADNALPVHKGQVPEQKFKKMGEVEDVAPGKSRHLTIKLAPGHYVLVCNKPGHYSMGMHASLAATP</sequence>
<dbReference type="EMBL" id="JBFRCH010000019">
    <property type="protein sequence ID" value="MEX3935264.1"/>
    <property type="molecule type" value="Genomic_DNA"/>
</dbReference>
<name>A0ACC6U6T4_9BURK</name>
<evidence type="ECO:0000313" key="2">
    <source>
        <dbReference type="Proteomes" id="UP001558850"/>
    </source>
</evidence>
<reference evidence="1" key="1">
    <citation type="submission" date="2024-07" db="EMBL/GenBank/DDBJ databases">
        <title>A survey of Mimosa microsymbionts across Brazilian biomes reveals a high diversity of Paraburkholderia nodulating endemic species, but also that Cupriavidus is common as a symbiont of widespread species.</title>
        <authorList>
            <person name="Rouws L."/>
            <person name="Barauna A."/>
            <person name="Beukes C."/>
            <person name="Rouws J.R.C."/>
            <person name="De Faria S.M."/>
            <person name="Gross E."/>
            <person name="Bueno Dos Reis Junior F."/>
            <person name="Simon M.F."/>
            <person name="Maluk M."/>
            <person name="Odee D.W."/>
            <person name="Kenicer G."/>
            <person name="Young J.P.W."/>
            <person name="Reis V.M."/>
            <person name="Zilli J."/>
            <person name="James E.K."/>
        </authorList>
    </citation>
    <scope>NUCLEOTIDE SEQUENCE</scope>
    <source>
        <strain evidence="1">EG181B</strain>
    </source>
</reference>
<proteinExistence type="predicted"/>